<keyword evidence="1" id="KW-0472">Membrane</keyword>
<evidence type="ECO:0000256" key="1">
    <source>
        <dbReference type="SAM" id="Phobius"/>
    </source>
</evidence>
<keyword evidence="3" id="KW-1185">Reference proteome</keyword>
<keyword evidence="1" id="KW-1133">Transmembrane helix</keyword>
<evidence type="ECO:0000313" key="2">
    <source>
        <dbReference type="EMBL" id="MBB5059386.1"/>
    </source>
</evidence>
<dbReference type="EMBL" id="JACHIP010000005">
    <property type="protein sequence ID" value="MBB5059386.1"/>
    <property type="molecule type" value="Genomic_DNA"/>
</dbReference>
<keyword evidence="1" id="KW-0812">Transmembrane</keyword>
<feature type="transmembrane region" description="Helical" evidence="1">
    <location>
        <begin position="12"/>
        <end position="32"/>
    </location>
</feature>
<dbReference type="AlphaFoldDB" id="A0A7W8E591"/>
<evidence type="ECO:0000313" key="3">
    <source>
        <dbReference type="Proteomes" id="UP000540989"/>
    </source>
</evidence>
<accession>A0A7W8E591</accession>
<name>A0A7W8E591_9BACT</name>
<gene>
    <name evidence="2" type="ORF">HDF16_004109</name>
</gene>
<comment type="caution">
    <text evidence="2">The sequence shown here is derived from an EMBL/GenBank/DDBJ whole genome shotgun (WGS) entry which is preliminary data.</text>
</comment>
<proteinExistence type="predicted"/>
<protein>
    <submittedName>
        <fullName evidence="2">Putative membrane-anchored protein</fullName>
    </submittedName>
</protein>
<reference evidence="2 3" key="1">
    <citation type="submission" date="2020-08" db="EMBL/GenBank/DDBJ databases">
        <title>Genomic Encyclopedia of Type Strains, Phase IV (KMG-V): Genome sequencing to study the core and pangenomes of soil and plant-associated prokaryotes.</title>
        <authorList>
            <person name="Whitman W."/>
        </authorList>
    </citation>
    <scope>NUCLEOTIDE SEQUENCE [LARGE SCALE GENOMIC DNA]</scope>
    <source>
        <strain evidence="2 3">M8UP14</strain>
    </source>
</reference>
<sequence>MKEQVRATVSKVPEITLAFWVPRFVFLGVLVANT</sequence>
<organism evidence="2 3">
    <name type="scientific">Granulicella aggregans</name>
    <dbReference type="NCBI Taxonomy" id="474949"/>
    <lineage>
        <taxon>Bacteria</taxon>
        <taxon>Pseudomonadati</taxon>
        <taxon>Acidobacteriota</taxon>
        <taxon>Terriglobia</taxon>
        <taxon>Terriglobales</taxon>
        <taxon>Acidobacteriaceae</taxon>
        <taxon>Granulicella</taxon>
    </lineage>
</organism>
<dbReference type="Proteomes" id="UP000540989">
    <property type="component" value="Unassembled WGS sequence"/>
</dbReference>